<accession>A0ABX5EJK5</accession>
<keyword evidence="2" id="KW-1185">Reference proteome</keyword>
<protein>
    <submittedName>
        <fullName evidence="1">Transcriptional regulator, AbiEi antitoxin, Type IV TA system</fullName>
    </submittedName>
</protein>
<organism evidence="1 2">
    <name type="scientific">Isoptericola halotolerans</name>
    <dbReference type="NCBI Taxonomy" id="300560"/>
    <lineage>
        <taxon>Bacteria</taxon>
        <taxon>Bacillati</taxon>
        <taxon>Actinomycetota</taxon>
        <taxon>Actinomycetes</taxon>
        <taxon>Micrococcales</taxon>
        <taxon>Promicromonosporaceae</taxon>
        <taxon>Isoptericola</taxon>
    </lineage>
</organism>
<reference evidence="1 2" key="1">
    <citation type="submission" date="2018-03" db="EMBL/GenBank/DDBJ databases">
        <title>Comparative analysis of microorganisms from saline springs in Andes Mountain Range, Colombia.</title>
        <authorList>
            <person name="Rubin E."/>
        </authorList>
    </citation>
    <scope>NUCLEOTIDE SEQUENCE [LARGE SCALE GENOMIC DNA]</scope>
    <source>
        <strain evidence="1 2">CG 23</strain>
    </source>
</reference>
<dbReference type="Proteomes" id="UP000239895">
    <property type="component" value="Unassembled WGS sequence"/>
</dbReference>
<comment type="caution">
    <text evidence="1">The sequence shown here is derived from an EMBL/GenBank/DDBJ whole genome shotgun (WGS) entry which is preliminary data.</text>
</comment>
<evidence type="ECO:0000313" key="1">
    <source>
        <dbReference type="EMBL" id="PRZ08822.1"/>
    </source>
</evidence>
<dbReference type="RefSeq" id="WP_243400752.1">
    <property type="nucleotide sequence ID" value="NZ_PVTX01000002.1"/>
</dbReference>
<evidence type="ECO:0000313" key="2">
    <source>
        <dbReference type="Proteomes" id="UP000239895"/>
    </source>
</evidence>
<sequence length="315" mass="35203">MPTEILVAREHLPTALRTARRAGEIERIRRGAYRVVPDDGSGGPDSWSAARWLQVDRARALGRQLRSAHWFSHQTAAMLHGLPLWRLPSETHVLQTYRASSRAARDVRRHFVEGRPADGCEVLGLPVTTLERTVADCATTLPPLDALVVADAAMARGLDRDRTAELVRSRARGVRRALLVLELADPGAESPWESWLRYVAHWAGLPRPRTQVPVRTALGRFRVDLGWEDHRVLVEFDGLVKYRTGALGTDHDPDRARIDEKRRSDAIAEATGIQPLHVTSKDAPDPQAVADRLLARFPGDVRRAARKNPLLPRPR</sequence>
<dbReference type="EMBL" id="PVTX01000002">
    <property type="protein sequence ID" value="PRZ08822.1"/>
    <property type="molecule type" value="Genomic_DNA"/>
</dbReference>
<proteinExistence type="predicted"/>
<name>A0ABX5EJK5_9MICO</name>
<gene>
    <name evidence="1" type="ORF">BCL65_102369</name>
</gene>